<keyword evidence="2" id="KW-1185">Reference proteome</keyword>
<name>A0ABY0P551_9HYPH</name>
<organism evidence="1 2">
    <name type="scientific">Bosea robiniae</name>
    <dbReference type="NCBI Taxonomy" id="1036780"/>
    <lineage>
        <taxon>Bacteria</taxon>
        <taxon>Pseudomonadati</taxon>
        <taxon>Pseudomonadota</taxon>
        <taxon>Alphaproteobacteria</taxon>
        <taxon>Hyphomicrobiales</taxon>
        <taxon>Boseaceae</taxon>
        <taxon>Bosea</taxon>
    </lineage>
</organism>
<dbReference type="Proteomes" id="UP000199468">
    <property type="component" value="Unassembled WGS sequence"/>
</dbReference>
<protein>
    <submittedName>
        <fullName evidence="1">Uncharacterized protein</fullName>
    </submittedName>
</protein>
<evidence type="ECO:0000313" key="1">
    <source>
        <dbReference type="EMBL" id="SDH21552.1"/>
    </source>
</evidence>
<evidence type="ECO:0000313" key="2">
    <source>
        <dbReference type="Proteomes" id="UP000199468"/>
    </source>
</evidence>
<accession>A0ABY0P551</accession>
<dbReference type="RefSeq" id="WP_170843480.1">
    <property type="nucleotide sequence ID" value="NZ_FNBZ01000007.1"/>
</dbReference>
<comment type="caution">
    <text evidence="1">The sequence shown here is derived from an EMBL/GenBank/DDBJ whole genome shotgun (WGS) entry which is preliminary data.</text>
</comment>
<reference evidence="1 2" key="1">
    <citation type="submission" date="2016-10" db="EMBL/GenBank/DDBJ databases">
        <authorList>
            <person name="Varghese N."/>
            <person name="Submissions S."/>
        </authorList>
    </citation>
    <scope>NUCLEOTIDE SEQUENCE [LARGE SCALE GENOMIC DNA]</scope>
    <source>
        <strain evidence="1 2">DSM 26672</strain>
    </source>
</reference>
<sequence>MSIIRKRKIAFILLAIVALAAVPCAWDASDPNVASWLPAVFSTLVGS</sequence>
<dbReference type="EMBL" id="FNBZ01000007">
    <property type="protein sequence ID" value="SDH21552.1"/>
    <property type="molecule type" value="Genomic_DNA"/>
</dbReference>
<proteinExistence type="predicted"/>
<gene>
    <name evidence="1" type="ORF">SAMN05421844_107181</name>
</gene>